<proteinExistence type="predicted"/>
<keyword evidence="2" id="KW-0732">Signal</keyword>
<dbReference type="EMBL" id="FONV01000005">
    <property type="protein sequence ID" value="SFF05109.1"/>
    <property type="molecule type" value="Genomic_DNA"/>
</dbReference>
<organism evidence="3 4">
    <name type="scientific">Actinoplanes philippinensis</name>
    <dbReference type="NCBI Taxonomy" id="35752"/>
    <lineage>
        <taxon>Bacteria</taxon>
        <taxon>Bacillati</taxon>
        <taxon>Actinomycetota</taxon>
        <taxon>Actinomycetes</taxon>
        <taxon>Micromonosporales</taxon>
        <taxon>Micromonosporaceae</taxon>
        <taxon>Actinoplanes</taxon>
    </lineage>
</organism>
<dbReference type="SUPFAM" id="SSF53850">
    <property type="entry name" value="Periplasmic binding protein-like II"/>
    <property type="match status" value="1"/>
</dbReference>
<protein>
    <submittedName>
        <fullName evidence="3">Extracellular solute-binding protein</fullName>
    </submittedName>
</protein>
<dbReference type="STRING" id="35752.SAMN05421541_105435"/>
<name>A0A1I2FJU8_9ACTN</name>
<feature type="chain" id="PRO_5011658427" evidence="2">
    <location>
        <begin position="20"/>
        <end position="205"/>
    </location>
</feature>
<sequence length="205" mass="20130">MRGVIVMLLAGVLAAGGCAGTGDPENVVAPTGAAGHRDSTRAGDASGPGAGTDGVPNAGTDGVPGAGTDGVPNAGTDGGPGAGTGDGSGARAGLVELRVAVDESLAQAFVQVEQGFEAQHPNIEVVLAYGEGLSLADRIAGGEPADVFVTDDPFAARGARLNAEPVEVGRVSLVPVKPGPGDEFVTFVRDGDGRRILVDSGLLRP</sequence>
<gene>
    <name evidence="3" type="ORF">SAMN05421541_105435</name>
</gene>
<feature type="compositionally biased region" description="Gly residues" evidence="1">
    <location>
        <begin position="76"/>
        <end position="89"/>
    </location>
</feature>
<accession>A0A1I2FJU8</accession>
<dbReference type="RefSeq" id="WP_203779365.1">
    <property type="nucleotide sequence ID" value="NZ_BOMT01000037.1"/>
</dbReference>
<dbReference type="PROSITE" id="PS51257">
    <property type="entry name" value="PROKAR_LIPOPROTEIN"/>
    <property type="match status" value="1"/>
</dbReference>
<evidence type="ECO:0000313" key="3">
    <source>
        <dbReference type="EMBL" id="SFF05109.1"/>
    </source>
</evidence>
<evidence type="ECO:0000256" key="1">
    <source>
        <dbReference type="SAM" id="MobiDB-lite"/>
    </source>
</evidence>
<dbReference type="Gene3D" id="3.40.190.10">
    <property type="entry name" value="Periplasmic binding protein-like II"/>
    <property type="match status" value="1"/>
</dbReference>
<dbReference type="Proteomes" id="UP000199645">
    <property type="component" value="Unassembled WGS sequence"/>
</dbReference>
<keyword evidence="4" id="KW-1185">Reference proteome</keyword>
<evidence type="ECO:0000256" key="2">
    <source>
        <dbReference type="SAM" id="SignalP"/>
    </source>
</evidence>
<dbReference type="AlphaFoldDB" id="A0A1I2FJU8"/>
<feature type="signal peptide" evidence="2">
    <location>
        <begin position="1"/>
        <end position="19"/>
    </location>
</feature>
<dbReference type="Pfam" id="PF13531">
    <property type="entry name" value="SBP_bac_11"/>
    <property type="match status" value="1"/>
</dbReference>
<reference evidence="3 4" key="1">
    <citation type="submission" date="2016-10" db="EMBL/GenBank/DDBJ databases">
        <authorList>
            <person name="de Groot N.N."/>
        </authorList>
    </citation>
    <scope>NUCLEOTIDE SEQUENCE [LARGE SCALE GENOMIC DNA]</scope>
    <source>
        <strain evidence="3 4">DSM 43019</strain>
    </source>
</reference>
<evidence type="ECO:0000313" key="4">
    <source>
        <dbReference type="Proteomes" id="UP000199645"/>
    </source>
</evidence>
<feature type="region of interest" description="Disordered" evidence="1">
    <location>
        <begin position="29"/>
        <end position="89"/>
    </location>
</feature>